<keyword evidence="2" id="KW-1185">Reference proteome</keyword>
<evidence type="ECO:0000313" key="1">
    <source>
        <dbReference type="EMBL" id="KAG5414679.1"/>
    </source>
</evidence>
<organism evidence="1 2">
    <name type="scientific">Brassica rapa subsp. trilocularis</name>
    <dbReference type="NCBI Taxonomy" id="1813537"/>
    <lineage>
        <taxon>Eukaryota</taxon>
        <taxon>Viridiplantae</taxon>
        <taxon>Streptophyta</taxon>
        <taxon>Embryophyta</taxon>
        <taxon>Tracheophyta</taxon>
        <taxon>Spermatophyta</taxon>
        <taxon>Magnoliopsida</taxon>
        <taxon>eudicotyledons</taxon>
        <taxon>Gunneridae</taxon>
        <taxon>Pentapetalae</taxon>
        <taxon>rosids</taxon>
        <taxon>malvids</taxon>
        <taxon>Brassicales</taxon>
        <taxon>Brassicaceae</taxon>
        <taxon>Brassiceae</taxon>
        <taxon>Brassica</taxon>
    </lineage>
</organism>
<dbReference type="Proteomes" id="UP000823674">
    <property type="component" value="Chromosome A01"/>
</dbReference>
<feature type="non-terminal residue" evidence="1">
    <location>
        <position position="1"/>
    </location>
</feature>
<accession>A0ABQ7NUZ7</accession>
<gene>
    <name evidence="1" type="primary">A01p038980.1_BraROA</name>
    <name evidence="1" type="ORF">IGI04_002246</name>
</gene>
<proteinExistence type="predicted"/>
<comment type="caution">
    <text evidence="1">The sequence shown here is derived from an EMBL/GenBank/DDBJ whole genome shotgun (WGS) entry which is preliminary data.</text>
</comment>
<protein>
    <submittedName>
        <fullName evidence="1">Uncharacterized protein</fullName>
    </submittedName>
</protein>
<evidence type="ECO:0000313" key="2">
    <source>
        <dbReference type="Proteomes" id="UP000823674"/>
    </source>
</evidence>
<reference evidence="1 2" key="1">
    <citation type="submission" date="2021-03" db="EMBL/GenBank/DDBJ databases">
        <authorList>
            <person name="King G.J."/>
            <person name="Bancroft I."/>
            <person name="Baten A."/>
            <person name="Bloomfield J."/>
            <person name="Borpatragohain P."/>
            <person name="He Z."/>
            <person name="Irish N."/>
            <person name="Irwin J."/>
            <person name="Liu K."/>
            <person name="Mauleon R.P."/>
            <person name="Moore J."/>
            <person name="Morris R."/>
            <person name="Ostergaard L."/>
            <person name="Wang B."/>
            <person name="Wells R."/>
        </authorList>
    </citation>
    <scope>NUCLEOTIDE SEQUENCE [LARGE SCALE GENOMIC DNA]</scope>
    <source>
        <strain evidence="1">R-o-18</strain>
        <tissue evidence="1">Leaf</tissue>
    </source>
</reference>
<dbReference type="EMBL" id="JADBGQ010000001">
    <property type="protein sequence ID" value="KAG5414679.1"/>
    <property type="molecule type" value="Genomic_DNA"/>
</dbReference>
<sequence>IHCQVVKHGLGGDGYVNNEYPLNNLYKTLFIQLYSSSVNILSHDIEGFLSYPLMSLYRQVLQPLLHHDPKTLPRVSLSIRSAYVSLSLYIRLIFIPLSLSPRYSLALQLYTTPAHHLDSTWSSPLTTTSASTTTSATTSCRTSYIFIDLAQKVFNYMPDRSLVSLDLF</sequence>
<name>A0ABQ7NUZ7_BRACM</name>